<dbReference type="OrthoDB" id="369463at2"/>
<dbReference type="RefSeq" id="WP_089860547.1">
    <property type="nucleotide sequence ID" value="NZ_FOTI01000009.1"/>
</dbReference>
<feature type="transmembrane region" description="Helical" evidence="1">
    <location>
        <begin position="166"/>
        <end position="187"/>
    </location>
</feature>
<dbReference type="EMBL" id="FOTI01000009">
    <property type="protein sequence ID" value="SFL36806.1"/>
    <property type="molecule type" value="Genomic_DNA"/>
</dbReference>
<feature type="transmembrane region" description="Helical" evidence="1">
    <location>
        <begin position="400"/>
        <end position="420"/>
    </location>
</feature>
<feature type="transmembrane region" description="Helical" evidence="1">
    <location>
        <begin position="320"/>
        <end position="338"/>
    </location>
</feature>
<feature type="transmembrane region" description="Helical" evidence="1">
    <location>
        <begin position="31"/>
        <end position="54"/>
    </location>
</feature>
<feature type="transmembrane region" description="Helical" evidence="1">
    <location>
        <begin position="140"/>
        <end position="160"/>
    </location>
</feature>
<keyword evidence="2" id="KW-0808">Transferase</keyword>
<proteinExistence type="predicted"/>
<dbReference type="Proteomes" id="UP000199006">
    <property type="component" value="Unassembled WGS sequence"/>
</dbReference>
<name>A0A1I4H5W4_9FIRM</name>
<evidence type="ECO:0000313" key="2">
    <source>
        <dbReference type="EMBL" id="SFL36806.1"/>
    </source>
</evidence>
<feature type="transmembrane region" description="Helical" evidence="1">
    <location>
        <begin position="250"/>
        <end position="269"/>
    </location>
</feature>
<protein>
    <submittedName>
        <fullName evidence="2">Dolichyl-phosphate-mannose-protein mannosyltransferase</fullName>
    </submittedName>
</protein>
<feature type="transmembrane region" description="Helical" evidence="1">
    <location>
        <begin position="376"/>
        <end position="393"/>
    </location>
</feature>
<dbReference type="AlphaFoldDB" id="A0A1I4H5W4"/>
<keyword evidence="1" id="KW-1133">Transmembrane helix</keyword>
<feature type="transmembrane region" description="Helical" evidence="1">
    <location>
        <begin position="208"/>
        <end position="235"/>
    </location>
</feature>
<keyword evidence="3" id="KW-1185">Reference proteome</keyword>
<sequence length="558" mass="65237">MKLIEKLKIPAAKIIKLNLNQLSKNYQLEKLIPALIISGFFLINLIILTKFPFIHSDEAWLSGLSRQIAATHSLKSTESFFDLMPRHPHAIKIFFHLIQISFSKIFGYHIFTFRLISLLSGTAALYFFYRIAQLITADNYLSNLAVLTLAVDIHFIYSSHLARQEIILVLIILIAFYYFLSKIAPGFKHKFVSYADHKVKNHFNQKHINLALILVTAIGFHPNALIIAMPFIFIYNWQLIFKNNLKRQEYLNFMLTIALGGAFFILISLSLDSNFFSNYSNYGNGLGVFAPFSVKISRLIDFYKKIFYRISGTYYIPPVKLQLIIFLLITITACYKLIKMKLSHFNNKNTKLIFYFLISLLAINFAYILIGRYNQTSIIFIFPFYYLLFFSLIKNLKFKIKTLLSGSLIIILCLTTFITLKADSSNNYQLYLKNISHSVPAQTKVLANLNSAYYFSRGSLFDYRNLAYLKQNKLSFADYINKNKIKYIIYPEEMDYIYQTRPTWNILYGNLYPYYEQLQLYLKENCHLIYQFSSPTYGNRIVSQIDQKNWSIKIYLVE</sequence>
<organism evidence="2 3">
    <name type="scientific">Halanaerobium salsuginis</name>
    <dbReference type="NCBI Taxonomy" id="29563"/>
    <lineage>
        <taxon>Bacteria</taxon>
        <taxon>Bacillati</taxon>
        <taxon>Bacillota</taxon>
        <taxon>Clostridia</taxon>
        <taxon>Halanaerobiales</taxon>
        <taxon>Halanaerobiaceae</taxon>
        <taxon>Halanaerobium</taxon>
    </lineage>
</organism>
<feature type="transmembrane region" description="Helical" evidence="1">
    <location>
        <begin position="105"/>
        <end position="128"/>
    </location>
</feature>
<keyword evidence="1" id="KW-0472">Membrane</keyword>
<feature type="transmembrane region" description="Helical" evidence="1">
    <location>
        <begin position="350"/>
        <end position="370"/>
    </location>
</feature>
<dbReference type="GO" id="GO:0016757">
    <property type="term" value="F:glycosyltransferase activity"/>
    <property type="evidence" value="ECO:0007669"/>
    <property type="project" value="UniProtKB-KW"/>
</dbReference>
<keyword evidence="1" id="KW-0812">Transmembrane</keyword>
<keyword evidence="2" id="KW-0328">Glycosyltransferase</keyword>
<evidence type="ECO:0000313" key="3">
    <source>
        <dbReference type="Proteomes" id="UP000199006"/>
    </source>
</evidence>
<accession>A0A1I4H5W4</accession>
<reference evidence="2 3" key="1">
    <citation type="submission" date="2016-10" db="EMBL/GenBank/DDBJ databases">
        <authorList>
            <person name="de Groot N.N."/>
        </authorList>
    </citation>
    <scope>NUCLEOTIDE SEQUENCE [LARGE SCALE GENOMIC DNA]</scope>
    <source>
        <strain evidence="2 3">ATCC 51327</strain>
    </source>
</reference>
<dbReference type="STRING" id="29563.SAMN02983006_00975"/>
<gene>
    <name evidence="2" type="ORF">SAMN02983006_00975</name>
</gene>
<feature type="transmembrane region" description="Helical" evidence="1">
    <location>
        <begin position="281"/>
        <end position="300"/>
    </location>
</feature>
<evidence type="ECO:0000256" key="1">
    <source>
        <dbReference type="SAM" id="Phobius"/>
    </source>
</evidence>